<dbReference type="Pfam" id="PF12253">
    <property type="entry name" value="CAF1A_dimeriz"/>
    <property type="match status" value="1"/>
</dbReference>
<feature type="domain" description="Chromatin assembly factor 1 subunit A dimerization" evidence="1">
    <location>
        <begin position="156"/>
        <end position="188"/>
    </location>
</feature>
<dbReference type="EMBL" id="GHBP01001608">
    <property type="protein sequence ID" value="NDJ92811.1"/>
    <property type="molecule type" value="Transcribed_RNA"/>
</dbReference>
<protein>
    <submittedName>
        <fullName evidence="2">Chromatin assembly factor 1 subunit A (Trinotate prediction)</fullName>
    </submittedName>
</protein>
<reference evidence="2" key="1">
    <citation type="submission" date="2018-11" db="EMBL/GenBank/DDBJ databases">
        <title>Henneguya salminicola genome and transcriptome.</title>
        <authorList>
            <person name="Yahalomi D."/>
            <person name="Atkinson S.D."/>
            <person name="Neuhof M."/>
            <person name="Chang E.S."/>
            <person name="Philippe H."/>
            <person name="Cartwright P."/>
            <person name="Bartholomew J.L."/>
            <person name="Huchon D."/>
        </authorList>
    </citation>
    <scope>NUCLEOTIDE SEQUENCE</scope>
    <source>
        <strain evidence="2">Hz1</strain>
        <tissue evidence="2">Whole</tissue>
    </source>
</reference>
<sequence length="195" mass="23078">MQPELLELNISSDSAKIGENNTEHEFLYFLYIEIFKKSTKSPTRKIKKTLLNQIDKRKYLVILQNRKKKRHLFLLINKFKMFGVEVGKFKPIELKPGMAYRDPFIELRRIDPDLFDNEILTGGPIVLKNIKIYWKSKNIKSRTLSSTSENTIFKAKFLKFYENFRPPYYGTWSKKSAIITGKKPFALDSVFFFFI</sequence>
<proteinExistence type="predicted"/>
<dbReference type="AlphaFoldDB" id="A0A6G3MFR4"/>
<name>A0A6G3MFR4_HENSL</name>
<evidence type="ECO:0000259" key="1">
    <source>
        <dbReference type="Pfam" id="PF12253"/>
    </source>
</evidence>
<dbReference type="InterPro" id="IPR022043">
    <property type="entry name" value="CAF1A_DD"/>
</dbReference>
<evidence type="ECO:0000313" key="2">
    <source>
        <dbReference type="EMBL" id="NDJ92811.1"/>
    </source>
</evidence>
<accession>A0A6G3MFR4</accession>
<organism evidence="2">
    <name type="scientific">Henneguya salminicola</name>
    <name type="common">Myxosporean</name>
    <dbReference type="NCBI Taxonomy" id="69463"/>
    <lineage>
        <taxon>Eukaryota</taxon>
        <taxon>Metazoa</taxon>
        <taxon>Cnidaria</taxon>
        <taxon>Myxozoa</taxon>
        <taxon>Myxosporea</taxon>
        <taxon>Bivalvulida</taxon>
        <taxon>Platysporina</taxon>
        <taxon>Myxobolidae</taxon>
        <taxon>Henneguya</taxon>
    </lineage>
</organism>